<accession>A0A6N7SDF4</accession>
<evidence type="ECO:0000313" key="2">
    <source>
        <dbReference type="EMBL" id="MSC35083.1"/>
    </source>
</evidence>
<reference evidence="3 4" key="1">
    <citation type="journal article" date="2019" name="Nat. Med.">
        <title>A library of human gut bacterial isolates paired with longitudinal multiomics data enables mechanistic microbiome research.</title>
        <authorList>
            <person name="Poyet M."/>
            <person name="Groussin M."/>
            <person name="Gibbons S.M."/>
            <person name="Avila-Pacheco J."/>
            <person name="Jiang X."/>
            <person name="Kearney S.M."/>
            <person name="Perrotta A.R."/>
            <person name="Berdy B."/>
            <person name="Zhao S."/>
            <person name="Lieberman T.D."/>
            <person name="Swanson P.K."/>
            <person name="Smith M."/>
            <person name="Roesemann S."/>
            <person name="Alexander J.E."/>
            <person name="Rich S.A."/>
            <person name="Livny J."/>
            <person name="Vlamakis H."/>
            <person name="Clish C."/>
            <person name="Bullock K."/>
            <person name="Deik A."/>
            <person name="Scott J."/>
            <person name="Pierce K.A."/>
            <person name="Xavier R.J."/>
            <person name="Alm E.J."/>
        </authorList>
    </citation>
    <scope>NUCLEOTIDE SEQUENCE [LARGE SCALE GENOMIC DNA]</scope>
    <source>
        <strain evidence="1 3">BIOML-A4</strain>
        <strain evidence="2 4">BIOML-A5</strain>
    </source>
</reference>
<keyword evidence="4" id="KW-1185">Reference proteome</keyword>
<evidence type="ECO:0000313" key="4">
    <source>
        <dbReference type="Proteomes" id="UP000480929"/>
    </source>
</evidence>
<proteinExistence type="predicted"/>
<evidence type="ECO:0000313" key="1">
    <source>
        <dbReference type="EMBL" id="MSA91306.1"/>
    </source>
</evidence>
<organism evidence="1 3">
    <name type="scientific">Holdemania massiliensis</name>
    <dbReference type="NCBI Taxonomy" id="1468449"/>
    <lineage>
        <taxon>Bacteria</taxon>
        <taxon>Bacillati</taxon>
        <taxon>Bacillota</taxon>
        <taxon>Erysipelotrichia</taxon>
        <taxon>Erysipelotrichales</taxon>
        <taxon>Erysipelotrichaceae</taxon>
        <taxon>Holdemania</taxon>
    </lineage>
</organism>
<dbReference type="Proteomes" id="UP000433575">
    <property type="component" value="Unassembled WGS sequence"/>
</dbReference>
<gene>
    <name evidence="2" type="ORF">GKD88_18370</name>
    <name evidence="1" type="ORF">GKE08_18460</name>
</gene>
<dbReference type="EMBL" id="WKPJ01000052">
    <property type="protein sequence ID" value="MSA91306.1"/>
    <property type="molecule type" value="Genomic_DNA"/>
</dbReference>
<sequence>MAKMSLCRRGASLPQTRIWIQHQLLQIDDRLRKAEEFSSENAWLVVYAHEFTPATILLETLTVSLRYDGDLLIVQALSASSQNVQLTIRFACDVGNVQALRQALETQGFTFYREEQETH</sequence>
<dbReference type="AlphaFoldDB" id="A0A6N7SDF4"/>
<dbReference type="Proteomes" id="UP000480929">
    <property type="component" value="Unassembled WGS sequence"/>
</dbReference>
<dbReference type="EMBL" id="WKPI01000055">
    <property type="protein sequence ID" value="MSC35083.1"/>
    <property type="molecule type" value="Genomic_DNA"/>
</dbReference>
<name>A0A6N7SDF4_9FIRM</name>
<protein>
    <submittedName>
        <fullName evidence="1">Uncharacterized protein</fullName>
    </submittedName>
</protein>
<comment type="caution">
    <text evidence="1">The sequence shown here is derived from an EMBL/GenBank/DDBJ whole genome shotgun (WGS) entry which is preliminary data.</text>
</comment>
<dbReference type="RefSeq" id="WP_154240617.1">
    <property type="nucleotide sequence ID" value="NZ_CALJPI010000068.1"/>
</dbReference>
<evidence type="ECO:0000313" key="3">
    <source>
        <dbReference type="Proteomes" id="UP000433575"/>
    </source>
</evidence>